<feature type="compositionally biased region" description="Basic and acidic residues" evidence="1">
    <location>
        <begin position="1342"/>
        <end position="1362"/>
    </location>
</feature>
<protein>
    <submittedName>
        <fullName evidence="2">Uncharacterized protein</fullName>
    </submittedName>
</protein>
<feature type="compositionally biased region" description="Basic and acidic residues" evidence="1">
    <location>
        <begin position="1049"/>
        <end position="1072"/>
    </location>
</feature>
<feature type="compositionally biased region" description="Basic and acidic residues" evidence="1">
    <location>
        <begin position="630"/>
        <end position="640"/>
    </location>
</feature>
<feature type="compositionally biased region" description="Basic and acidic residues" evidence="1">
    <location>
        <begin position="1136"/>
        <end position="1163"/>
    </location>
</feature>
<evidence type="ECO:0000256" key="1">
    <source>
        <dbReference type="SAM" id="MobiDB-lite"/>
    </source>
</evidence>
<feature type="compositionally biased region" description="Basic and acidic residues" evidence="1">
    <location>
        <begin position="997"/>
        <end position="1014"/>
    </location>
</feature>
<proteinExistence type="predicted"/>
<feature type="compositionally biased region" description="Polar residues" evidence="1">
    <location>
        <begin position="856"/>
        <end position="871"/>
    </location>
</feature>
<name>A0AAV6V839_9ARAC</name>
<feature type="compositionally biased region" description="Polar residues" evidence="1">
    <location>
        <begin position="803"/>
        <end position="818"/>
    </location>
</feature>
<feature type="compositionally biased region" description="Basic and acidic residues" evidence="1">
    <location>
        <begin position="1098"/>
        <end position="1116"/>
    </location>
</feature>
<feature type="region of interest" description="Disordered" evidence="1">
    <location>
        <begin position="1483"/>
        <end position="1531"/>
    </location>
</feature>
<feature type="compositionally biased region" description="Basic and acidic residues" evidence="1">
    <location>
        <begin position="27"/>
        <end position="42"/>
    </location>
</feature>
<gene>
    <name evidence="2" type="ORF">JTE90_027761</name>
</gene>
<feature type="compositionally biased region" description="Polar residues" evidence="1">
    <location>
        <begin position="1647"/>
        <end position="1657"/>
    </location>
</feature>
<feature type="compositionally biased region" description="Basic and acidic residues" evidence="1">
    <location>
        <begin position="428"/>
        <end position="438"/>
    </location>
</feature>
<feature type="compositionally biased region" description="Basic and acidic residues" evidence="1">
    <location>
        <begin position="576"/>
        <end position="621"/>
    </location>
</feature>
<accession>A0AAV6V839</accession>
<feature type="compositionally biased region" description="Polar residues" evidence="1">
    <location>
        <begin position="703"/>
        <end position="712"/>
    </location>
</feature>
<feature type="compositionally biased region" description="Polar residues" evidence="1">
    <location>
        <begin position="2283"/>
        <end position="2299"/>
    </location>
</feature>
<feature type="compositionally biased region" description="Basic and acidic residues" evidence="1">
    <location>
        <begin position="1678"/>
        <end position="1701"/>
    </location>
</feature>
<feature type="compositionally biased region" description="Basic and acidic residues" evidence="1">
    <location>
        <begin position="1718"/>
        <end position="1745"/>
    </location>
</feature>
<feature type="compositionally biased region" description="Polar residues" evidence="1">
    <location>
        <begin position="70"/>
        <end position="85"/>
    </location>
</feature>
<feature type="compositionally biased region" description="Basic and acidic residues" evidence="1">
    <location>
        <begin position="663"/>
        <end position="677"/>
    </location>
</feature>
<feature type="compositionally biased region" description="Basic and acidic residues" evidence="1">
    <location>
        <begin position="100"/>
        <end position="118"/>
    </location>
</feature>
<feature type="compositionally biased region" description="Polar residues" evidence="1">
    <location>
        <begin position="1603"/>
        <end position="1616"/>
    </location>
</feature>
<feature type="compositionally biased region" description="Basic and acidic residues" evidence="1">
    <location>
        <begin position="1491"/>
        <end position="1503"/>
    </location>
</feature>
<feature type="compositionally biased region" description="Basic and acidic residues" evidence="1">
    <location>
        <begin position="375"/>
        <end position="385"/>
    </location>
</feature>
<feature type="compositionally biased region" description="Basic and acidic residues" evidence="1">
    <location>
        <begin position="154"/>
        <end position="199"/>
    </location>
</feature>
<feature type="compositionally biased region" description="Basic and acidic residues" evidence="1">
    <location>
        <begin position="1592"/>
        <end position="1602"/>
    </location>
</feature>
<feature type="compositionally biased region" description="Basic and acidic residues" evidence="1">
    <location>
        <begin position="836"/>
        <end position="855"/>
    </location>
</feature>
<dbReference type="EMBL" id="JAFNEN010000144">
    <property type="protein sequence ID" value="KAG8192114.1"/>
    <property type="molecule type" value="Genomic_DNA"/>
</dbReference>
<organism evidence="2 3">
    <name type="scientific">Oedothorax gibbosus</name>
    <dbReference type="NCBI Taxonomy" id="931172"/>
    <lineage>
        <taxon>Eukaryota</taxon>
        <taxon>Metazoa</taxon>
        <taxon>Ecdysozoa</taxon>
        <taxon>Arthropoda</taxon>
        <taxon>Chelicerata</taxon>
        <taxon>Arachnida</taxon>
        <taxon>Araneae</taxon>
        <taxon>Araneomorphae</taxon>
        <taxon>Entelegynae</taxon>
        <taxon>Araneoidea</taxon>
        <taxon>Linyphiidae</taxon>
        <taxon>Erigoninae</taxon>
        <taxon>Oedothorax</taxon>
    </lineage>
</organism>
<feature type="compositionally biased region" description="Basic and acidic residues" evidence="1">
    <location>
        <begin position="1"/>
        <end position="12"/>
    </location>
</feature>
<feature type="compositionally biased region" description="Basic and acidic residues" evidence="1">
    <location>
        <begin position="819"/>
        <end position="829"/>
    </location>
</feature>
<feature type="compositionally biased region" description="Basic and acidic residues" evidence="1">
    <location>
        <begin position="1243"/>
        <end position="1288"/>
    </location>
</feature>
<feature type="compositionally biased region" description="Polar residues" evidence="1">
    <location>
        <begin position="962"/>
        <end position="977"/>
    </location>
</feature>
<feature type="compositionally biased region" description="Basic and acidic residues" evidence="1">
    <location>
        <begin position="943"/>
        <end position="961"/>
    </location>
</feature>
<feature type="compositionally biased region" description="Basic and acidic residues" evidence="1">
    <location>
        <begin position="746"/>
        <end position="776"/>
    </location>
</feature>
<feature type="region of interest" description="Disordered" evidence="1">
    <location>
        <begin position="536"/>
        <end position="1419"/>
    </location>
</feature>
<feature type="compositionally biased region" description="Basic and acidic residues" evidence="1">
    <location>
        <begin position="1025"/>
        <end position="1040"/>
    </location>
</feature>
<comment type="caution">
    <text evidence="2">The sequence shown here is derived from an EMBL/GenBank/DDBJ whole genome shotgun (WGS) entry which is preliminary data.</text>
</comment>
<keyword evidence="3" id="KW-1185">Reference proteome</keyword>
<feature type="compositionally biased region" description="Basic and acidic residues" evidence="1">
    <location>
        <begin position="713"/>
        <end position="737"/>
    </location>
</feature>
<feature type="compositionally biased region" description="Basic and acidic residues" evidence="1">
    <location>
        <begin position="208"/>
        <end position="218"/>
    </location>
</feature>
<feature type="compositionally biased region" description="Basic and acidic residues" evidence="1">
    <location>
        <begin position="891"/>
        <end position="935"/>
    </location>
</feature>
<feature type="compositionally biased region" description="Polar residues" evidence="1">
    <location>
        <begin position="412"/>
        <end position="427"/>
    </location>
</feature>
<feature type="compositionally biased region" description="Basic and acidic residues" evidence="1">
    <location>
        <begin position="447"/>
        <end position="491"/>
    </location>
</feature>
<feature type="compositionally biased region" description="Basic and acidic residues" evidence="1">
    <location>
        <begin position="393"/>
        <end position="411"/>
    </location>
</feature>
<feature type="compositionally biased region" description="Basic and acidic residues" evidence="1">
    <location>
        <begin position="1171"/>
        <end position="1188"/>
    </location>
</feature>
<evidence type="ECO:0000313" key="2">
    <source>
        <dbReference type="EMBL" id="KAG8192114.1"/>
    </source>
</evidence>
<feature type="compositionally biased region" description="Polar residues" evidence="1">
    <location>
        <begin position="1372"/>
        <end position="1382"/>
    </location>
</feature>
<feature type="region of interest" description="Disordered" evidence="1">
    <location>
        <begin position="1"/>
        <end position="521"/>
    </location>
</feature>
<feature type="compositionally biased region" description="Basic and acidic residues" evidence="1">
    <location>
        <begin position="51"/>
        <end position="68"/>
    </location>
</feature>
<feature type="compositionally biased region" description="Basic and acidic residues" evidence="1">
    <location>
        <begin position="279"/>
        <end position="358"/>
    </location>
</feature>
<sequence>MDPAEKGIENEGIKSTLDESINAELSSDSHHYYSKEKEEQKSNESISETSYKNKEPIEKRVKNKEYKSAPDQSRSAKLPTHQNNGEVKGHKLNESVSETASKKEEPVEKGVENEEKKSKPAQSRSAELPTDSHQNNSKEKEGHKWNIGVNETAAKNKDSVEERIKNEDHKSTTDQSRIPEKPTDSHQNNSKEKEGRKSNESLNSHQNNSKEKEGHKSNESVNETAVKNKDSVEEGIENEEKESTTDQSRSDKQSTDSHQNNSKDEDGRKSNEGVSEIASKNKDPAGKGIENEGIKSTLDESRNAELSSDFHHNYSKEKEGHKSNESLDSHQNNSKEKEGHKSKKREEKLGTKEEKKSTSDQSRNAKQSTDSHQNTNKEEVERKSNEGVSDTAPNRKESAGKRIENEERKSTSDQSRNAEQSTDSHQNSSKEEKRRKSNEGVSATASKNKEPAGKGIENEEKESTIDQSRNAEKSTDYHQNNSKDESGRKSNEGVSDTAPNRKESAGKRIENEERKSTVINREMLNNLLILIKTAAKKKRTQIERKESAEQPTDSHQNSSKEKEGHKWNIGVNETAAKNKDSVEERIKNEDHKSTTDQSRIPEKPTDSHQNNSKEKEGRKSNESLNSHQNNSKEKEGHKSNESVNETAVKNKDSVEEGIENEEKESTTDQSRSDKQSTDSHQTTAKTKMDANLMKVKEKEGHKSNGSLDSHQNNSKEKEGHKSKESVNETAVKNKDSVEEGIENEEKESTTDQSRSDKQSTDFHQNSSKEKQGRKSNEGVSDTTSKNKKREEKLGTKEEKKSTPDQYRNAEQSTDSHQNTNKEEVERKSNEGVSETAPKKKESAGKRIENKERKSTSDQSRNAEQSTDSHQNSSKEENRRKSNEGVSATASKNKEPAGKGIENEEKESTIDKSRNAEKSTDYHQNNSKDEGERKSNEGVSDTAPNRKESAGKRIENEERKSTSDQSRNAEQSTDSHQNSSKEEKRRKSKEGVSATASKNKEPAGKGIENEEKESTLDESINAELSSDSHHNYSKEKEEQKSNESISETSYKNKEPLEKRVKNEEYKSAPDRSRSAKLPTHQNNGKVKGHKLNESVSETASKKEKPVEKGVENEEKKSKPAQSRIPEKPTDSHQNNSKGKEGHKSNESLDSHQNNSKEKEGHKSNESVNETAVKNKDSVEKGVENEEKKSKPAQSRIPEKPTDSHQNNSKGKEGHKSNESLDSHQNNSKEKEGHKSNESVNETAVKNKDSVEEGIENEDKKSTSDQSRSADMRTDSHQSNNKEKYIHKSNEGLNETISKNKEPVGKGVEEEDKKELKELMKKRYENEGNISTPDEYKNYAVDSNPHEKSREEKGKGISEKDDRKKWKNILLYKNDSNLSSSKNGTSKENKKFKERHMSNNSQNFKTTRLKDNKASEKEEKMSTVDIAIDRKEKQKYISKNKDFVKGRTENEEEKSKPAEFRNAELSKIFHGKNIKEMLGNKLNKSVTTSENMDLEKGGFKNEDKNSTPMETSKSKLPGYSHKQNNRLNEDDKFNENICETKHEIKEFMKKGKENKVGKSTLVASISDPHKNDTKEKEGNKSNVIVSETTSEVSEEPREHIKNGKENQIAQKNMESVGQNREDKSGPGENSCGEEKNSPNQEQNIHRANVENQTSPNNMENIEYNEISEGELSTVQKSQTRHSEEKMRDRTNERENKTKNDNHSSMRNLKGEGNIPKRTKTSSEKDKIEGDKIKKWTKKEPDNKNETKKKYFENKREIQTLLGTKNQADELRVKGMFCNNALMREQNPFDIENDSQPSPESSLNYDYRDYEDSLFPLQPNIDTKSKEKQTLIQKGLEHNEYFFSEHKDDFPKEDNISFNENKELSLDSLPEENITLSNHISACELLFYPINVSEYLSKLTNFGNDQKTETKVLDIDRPIHELLLKSSNMPPHSPFNLEDTDNVKNLETQNFSEISNNKDLEDSRIYESKVAHSMQTNSKVDCIKQVKNEVSKSLNDSANKTSESKLAQNHDEALHLEFDTFANVKRTKTESEILLEQQNLVKKAEVNETVVNFLNNEETMANKCNDSNINKTPNFLISNTMETSLLPSFYKNPVIENWDVSANTDKKEEMQAVPKDIYKRSAVKKRKILNKKIKRTGGENSLHPKSEKRNVILQPTSRYKGVANGYSPNIEIPEIVLSKVNQQKPKISKKSSVESAIDEVCSLLSLQSIDDSKDFESKPLKTYNAFRYTYFNRKVIEPPLVNDERKEASAKNNKEFVSNLDEQLAETSQPKNRSKAKTQECMPLPVSSTAKNPDFTSDSGNFRSGLFEPKQRSEMTSKNISSSYEQRTQLDQALKIIDQNYDSNATKATEILKVEATNNRNQLVKSIESITLENQATNPFLRADAQRDQIYEVKNIPSPNCSTYTTKGVATQVSNEASFMTGEGKTQRRSGEGLIVQQGNFVFQCALNEKSKCRLQFTSEPNSANTSDPELFKYNLVFERDAFKKGRC</sequence>
<reference evidence="2 3" key="1">
    <citation type="journal article" date="2022" name="Nat. Ecol. Evol.">
        <title>A masculinizing supergene underlies an exaggerated male reproductive morph in a spider.</title>
        <authorList>
            <person name="Hendrickx F."/>
            <person name="De Corte Z."/>
            <person name="Sonet G."/>
            <person name="Van Belleghem S.M."/>
            <person name="Kostlbacher S."/>
            <person name="Vangestel C."/>
        </authorList>
    </citation>
    <scope>NUCLEOTIDE SEQUENCE [LARGE SCALE GENOMIC DNA]</scope>
    <source>
        <strain evidence="2">W744_W776</strain>
    </source>
</reference>
<feature type="region of interest" description="Disordered" evidence="1">
    <location>
        <begin position="1545"/>
        <end position="1745"/>
    </location>
</feature>
<feature type="compositionally biased region" description="Basic and acidic residues" evidence="1">
    <location>
        <begin position="1208"/>
        <end position="1235"/>
    </location>
</feature>
<dbReference type="Proteomes" id="UP000827092">
    <property type="component" value="Unassembled WGS sequence"/>
</dbReference>
<feature type="compositionally biased region" description="Basic and acidic residues" evidence="1">
    <location>
        <begin position="1406"/>
        <end position="1419"/>
    </location>
</feature>
<evidence type="ECO:0000313" key="3">
    <source>
        <dbReference type="Proteomes" id="UP000827092"/>
    </source>
</evidence>
<feature type="compositionally biased region" description="Basic and acidic residues" evidence="1">
    <location>
        <begin position="1545"/>
        <end position="1554"/>
    </location>
</feature>
<feature type="compositionally biased region" description="Basic and acidic residues" evidence="1">
    <location>
        <begin position="241"/>
        <end position="271"/>
    </location>
</feature>
<feature type="compositionally biased region" description="Basic and acidic residues" evidence="1">
    <location>
        <begin position="499"/>
        <end position="516"/>
    </location>
</feature>
<feature type="compositionally biased region" description="Basic and acidic residues" evidence="1">
    <location>
        <begin position="1565"/>
        <end position="1577"/>
    </location>
</feature>
<feature type="compositionally biased region" description="Basic and acidic residues" evidence="1">
    <location>
        <begin position="788"/>
        <end position="802"/>
    </location>
</feature>
<feature type="region of interest" description="Disordered" evidence="1">
    <location>
        <begin position="2281"/>
        <end position="2320"/>
    </location>
</feature>
<feature type="compositionally biased region" description="Basic and acidic residues" evidence="1">
    <location>
        <begin position="872"/>
        <end position="882"/>
    </location>
</feature>
<feature type="compositionally biased region" description="Polar residues" evidence="1">
    <location>
        <begin position="359"/>
        <end position="374"/>
    </location>
</feature>
<feature type="compositionally biased region" description="Basic and acidic residues" evidence="1">
    <location>
        <begin position="1296"/>
        <end position="1324"/>
    </location>
</feature>
<feature type="compositionally biased region" description="Basic and acidic residues" evidence="1">
    <location>
        <begin position="1383"/>
        <end position="1395"/>
    </location>
</feature>
<feature type="compositionally biased region" description="Polar residues" evidence="1">
    <location>
        <begin position="120"/>
        <end position="135"/>
    </location>
</feature>